<dbReference type="EMBL" id="GGEC01062634">
    <property type="protein sequence ID" value="MBX43118.1"/>
    <property type="molecule type" value="Transcribed_RNA"/>
</dbReference>
<evidence type="ECO:0000313" key="1">
    <source>
        <dbReference type="EMBL" id="MBX43118.1"/>
    </source>
</evidence>
<reference evidence="1" key="1">
    <citation type="submission" date="2018-02" db="EMBL/GenBank/DDBJ databases">
        <title>Rhizophora mucronata_Transcriptome.</title>
        <authorList>
            <person name="Meera S.P."/>
            <person name="Sreeshan A."/>
            <person name="Augustine A."/>
        </authorList>
    </citation>
    <scope>NUCLEOTIDE SEQUENCE</scope>
    <source>
        <tissue evidence="1">Leaf</tissue>
    </source>
</reference>
<proteinExistence type="predicted"/>
<name>A0A2P2NKU8_RHIMU</name>
<organism evidence="1">
    <name type="scientific">Rhizophora mucronata</name>
    <name type="common">Asiatic mangrove</name>
    <dbReference type="NCBI Taxonomy" id="61149"/>
    <lineage>
        <taxon>Eukaryota</taxon>
        <taxon>Viridiplantae</taxon>
        <taxon>Streptophyta</taxon>
        <taxon>Embryophyta</taxon>
        <taxon>Tracheophyta</taxon>
        <taxon>Spermatophyta</taxon>
        <taxon>Magnoliopsida</taxon>
        <taxon>eudicotyledons</taxon>
        <taxon>Gunneridae</taxon>
        <taxon>Pentapetalae</taxon>
        <taxon>rosids</taxon>
        <taxon>fabids</taxon>
        <taxon>Malpighiales</taxon>
        <taxon>Rhizophoraceae</taxon>
        <taxon>Rhizophora</taxon>
    </lineage>
</organism>
<accession>A0A2P2NKU8</accession>
<protein>
    <submittedName>
        <fullName evidence="1">Uncharacterized protein</fullName>
    </submittedName>
</protein>
<dbReference type="AlphaFoldDB" id="A0A2P2NKU8"/>
<sequence length="32" mass="3833">MWIKYFYCIFVNMLDYEIGLIGIVDCQIPLAF</sequence>